<dbReference type="EMBL" id="LT594635">
    <property type="protein sequence ID" value="SCP03123.1"/>
    <property type="molecule type" value="Genomic_DNA"/>
</dbReference>
<proteinExistence type="predicted"/>
<dbReference type="AlphaFoldDB" id="A0A1D3TE36"/>
<keyword evidence="2" id="KW-1185">Reference proteome</keyword>
<evidence type="ECO:0000313" key="2">
    <source>
        <dbReference type="Proteomes" id="UP000219813"/>
    </source>
</evidence>
<dbReference type="VEuPathDB" id="PlasmoDB:PmUG01_14017600"/>
<reference evidence="1 2" key="1">
    <citation type="submission" date="2016-06" db="EMBL/GenBank/DDBJ databases">
        <authorList>
            <consortium name="Pathogen Informatics"/>
        </authorList>
    </citation>
    <scope>NUCLEOTIDE SEQUENCE [LARGE SCALE GENOMIC DNA]</scope>
</reference>
<accession>A0A1D3TE36</accession>
<evidence type="ECO:0000313" key="1">
    <source>
        <dbReference type="EMBL" id="SCP03123.1"/>
    </source>
</evidence>
<dbReference type="InterPro" id="IPR036469">
    <property type="entry name" value="Pfg27_sf"/>
</dbReference>
<dbReference type="Proteomes" id="UP000219813">
    <property type="component" value="Chromosome 14"/>
</dbReference>
<dbReference type="GeneID" id="39871488"/>
<dbReference type="KEGG" id="pmal:PMUG01_14017600"/>
<dbReference type="InterPro" id="IPR015299">
    <property type="entry name" value="Gamete_antigen_PLAspp"/>
</dbReference>
<dbReference type="SUPFAM" id="SSF89162">
    <property type="entry name" value="Gametocyte protein Pfg27"/>
    <property type="match status" value="1"/>
</dbReference>
<gene>
    <name evidence="1" type="primary">PmUG01_14017600</name>
    <name evidence="1" type="ORF">PMUG01_14017600</name>
</gene>
<protein>
    <submittedName>
        <fullName evidence="1">Gamete antigen 27/25, putative</fullName>
    </submittedName>
</protein>
<dbReference type="Pfam" id="PF09216">
    <property type="entry name" value="Pfg27"/>
    <property type="match status" value="1"/>
</dbReference>
<dbReference type="RefSeq" id="XP_028864081.1">
    <property type="nucleotide sequence ID" value="XM_029007720.1"/>
</dbReference>
<dbReference type="Gene3D" id="1.10.3030.10">
    <property type="entry name" value="Gametocyte protein Pfg27"/>
    <property type="match status" value="1"/>
</dbReference>
<organism evidence="1 2">
    <name type="scientific">Plasmodium malariae</name>
    <dbReference type="NCBI Taxonomy" id="5858"/>
    <lineage>
        <taxon>Eukaryota</taxon>
        <taxon>Sar</taxon>
        <taxon>Alveolata</taxon>
        <taxon>Apicomplexa</taxon>
        <taxon>Aconoidasida</taxon>
        <taxon>Haemosporida</taxon>
        <taxon>Plasmodiidae</taxon>
        <taxon>Plasmodium</taxon>
        <taxon>Plasmodium (Plasmodium)</taxon>
    </lineage>
</organism>
<sequence length="238" mass="28185">MNKCMFFLKFKIFVLYAFINCTGGYWKRTLTRSGKWATVSYEFIPYYKFDYTHFPGGKVRKEVKELGDVEFDASLHVLSRLLHYRHRKKEIFDILEEGSIISSVLSEYQEKKKYNFKDITSREHCVNRIKTRLIYIVIEGILTREYLELAKKYFWIEQRVDEEMSVKVFNQKTEKARTKMCKNEVEIKKLISKLERGKSVKLSEGMIANTVSTVEDFLLDVLRTSKEEVASNDSTKKN</sequence>
<dbReference type="OrthoDB" id="373821at2759"/>
<name>A0A1D3TE36_PLAMA</name>